<proteinExistence type="predicted"/>
<name>A0ABV6SVJ7_9GAMM</name>
<evidence type="ECO:0000313" key="2">
    <source>
        <dbReference type="EMBL" id="MFC0717449.1"/>
    </source>
</evidence>
<sequence>MPKSIHRPEHTVLCALLREKRLAAGLQQTEVSARLDRRQPFVSDVERGVRRLDLIELQDLAGIYGVDFIELIKEYLERVQSSAPKAGKKGQPR</sequence>
<dbReference type="SUPFAM" id="SSF47413">
    <property type="entry name" value="lambda repressor-like DNA-binding domains"/>
    <property type="match status" value="1"/>
</dbReference>
<protein>
    <submittedName>
        <fullName evidence="2">Helix-turn-helix domain-containing protein</fullName>
    </submittedName>
</protein>
<evidence type="ECO:0000259" key="1">
    <source>
        <dbReference type="PROSITE" id="PS50943"/>
    </source>
</evidence>
<dbReference type="InterPro" id="IPR001387">
    <property type="entry name" value="Cro/C1-type_HTH"/>
</dbReference>
<organism evidence="2 3">
    <name type="scientific">Luteimonas padinae</name>
    <dbReference type="NCBI Taxonomy" id="1714359"/>
    <lineage>
        <taxon>Bacteria</taxon>
        <taxon>Pseudomonadati</taxon>
        <taxon>Pseudomonadota</taxon>
        <taxon>Gammaproteobacteria</taxon>
        <taxon>Lysobacterales</taxon>
        <taxon>Lysobacteraceae</taxon>
        <taxon>Luteimonas</taxon>
    </lineage>
</organism>
<accession>A0ABV6SVJ7</accession>
<evidence type="ECO:0000313" key="3">
    <source>
        <dbReference type="Proteomes" id="UP001589898"/>
    </source>
</evidence>
<dbReference type="EMBL" id="JBHLTF010000027">
    <property type="protein sequence ID" value="MFC0717449.1"/>
    <property type="molecule type" value="Genomic_DNA"/>
</dbReference>
<gene>
    <name evidence="2" type="ORF">ACFFFU_06770</name>
</gene>
<keyword evidence="3" id="KW-1185">Reference proteome</keyword>
<dbReference type="InterPro" id="IPR010982">
    <property type="entry name" value="Lambda_DNA-bd_dom_sf"/>
</dbReference>
<dbReference type="CDD" id="cd00093">
    <property type="entry name" value="HTH_XRE"/>
    <property type="match status" value="1"/>
</dbReference>
<reference evidence="2 3" key="1">
    <citation type="submission" date="2024-09" db="EMBL/GenBank/DDBJ databases">
        <authorList>
            <person name="Sun Q."/>
            <person name="Mori K."/>
        </authorList>
    </citation>
    <scope>NUCLEOTIDE SEQUENCE [LARGE SCALE GENOMIC DNA]</scope>
    <source>
        <strain evidence="2 3">KCTC 52403</strain>
    </source>
</reference>
<dbReference type="Pfam" id="PF01381">
    <property type="entry name" value="HTH_3"/>
    <property type="match status" value="1"/>
</dbReference>
<dbReference type="PROSITE" id="PS50943">
    <property type="entry name" value="HTH_CROC1"/>
    <property type="match status" value="1"/>
</dbReference>
<dbReference type="SMART" id="SM00530">
    <property type="entry name" value="HTH_XRE"/>
    <property type="match status" value="1"/>
</dbReference>
<dbReference type="RefSeq" id="WP_189498224.1">
    <property type="nucleotide sequence ID" value="NZ_BMZT01000009.1"/>
</dbReference>
<dbReference type="Gene3D" id="1.10.260.40">
    <property type="entry name" value="lambda repressor-like DNA-binding domains"/>
    <property type="match status" value="1"/>
</dbReference>
<comment type="caution">
    <text evidence="2">The sequence shown here is derived from an EMBL/GenBank/DDBJ whole genome shotgun (WGS) entry which is preliminary data.</text>
</comment>
<dbReference type="Proteomes" id="UP001589898">
    <property type="component" value="Unassembled WGS sequence"/>
</dbReference>
<feature type="domain" description="HTH cro/C1-type" evidence="1">
    <location>
        <begin position="17"/>
        <end position="71"/>
    </location>
</feature>